<keyword evidence="3 7" id="KW-0067">ATP-binding</keyword>
<proteinExistence type="predicted"/>
<comment type="function">
    <text evidence="5">Part of the ABC transporter complex HmuTUV involved in hemin import. Responsible for energy coupling to the transport system.</text>
</comment>
<keyword evidence="2" id="KW-0547">Nucleotide-binding</keyword>
<keyword evidence="1" id="KW-0813">Transport</keyword>
<dbReference type="GO" id="GO:0005524">
    <property type="term" value="F:ATP binding"/>
    <property type="evidence" value="ECO:0007669"/>
    <property type="project" value="UniProtKB-KW"/>
</dbReference>
<reference evidence="7 8" key="1">
    <citation type="journal article" date="2021" name="Sci. Rep.">
        <title>Genome analysis of a halophilic bacterium Halomonas malpeensis YU-PRIM-29(T) reveals its exopolysaccharide and pigment producing capabilities.</title>
        <authorList>
            <person name="Athmika"/>
            <person name="Ghate S.D."/>
            <person name="Arun A.B."/>
            <person name="Rao S.S."/>
            <person name="Kumar S.T.A."/>
            <person name="Kandiyil M.K."/>
            <person name="Saptami K."/>
            <person name="Rekha P.D."/>
        </authorList>
    </citation>
    <scope>NUCLEOTIDE SEQUENCE [LARGE SCALE GENOMIC DNA]</scope>
    <source>
        <strain evidence="8">prim 29</strain>
    </source>
</reference>
<dbReference type="InterPro" id="IPR003439">
    <property type="entry name" value="ABC_transporter-like_ATP-bd"/>
</dbReference>
<evidence type="ECO:0000256" key="3">
    <source>
        <dbReference type="ARBA" id="ARBA00022840"/>
    </source>
</evidence>
<dbReference type="EMBL" id="WHVL01000001">
    <property type="protein sequence ID" value="MCB8888239.1"/>
    <property type="molecule type" value="Genomic_DNA"/>
</dbReference>
<dbReference type="PANTHER" id="PTHR42794:SF1">
    <property type="entry name" value="HEMIN IMPORT ATP-BINDING PROTEIN HMUV"/>
    <property type="match status" value="1"/>
</dbReference>
<dbReference type="SUPFAM" id="SSF52540">
    <property type="entry name" value="P-loop containing nucleoside triphosphate hydrolases"/>
    <property type="match status" value="1"/>
</dbReference>
<dbReference type="Gene3D" id="3.40.50.300">
    <property type="entry name" value="P-loop containing nucleotide triphosphate hydrolases"/>
    <property type="match status" value="1"/>
</dbReference>
<dbReference type="Pfam" id="PF00005">
    <property type="entry name" value="ABC_tran"/>
    <property type="match status" value="1"/>
</dbReference>
<evidence type="ECO:0000313" key="8">
    <source>
        <dbReference type="Proteomes" id="UP001319882"/>
    </source>
</evidence>
<keyword evidence="4" id="KW-1278">Translocase</keyword>
<evidence type="ECO:0000256" key="1">
    <source>
        <dbReference type="ARBA" id="ARBA00022448"/>
    </source>
</evidence>
<dbReference type="PANTHER" id="PTHR42794">
    <property type="entry name" value="HEMIN IMPORT ATP-BINDING PROTEIN HMUV"/>
    <property type="match status" value="1"/>
</dbReference>
<organism evidence="7 8">
    <name type="scientific">Vreelandella malpeensis</name>
    <dbReference type="NCBI Taxonomy" id="1172368"/>
    <lineage>
        <taxon>Bacteria</taxon>
        <taxon>Pseudomonadati</taxon>
        <taxon>Pseudomonadota</taxon>
        <taxon>Gammaproteobacteria</taxon>
        <taxon>Oceanospirillales</taxon>
        <taxon>Halomonadaceae</taxon>
        <taxon>Vreelandella</taxon>
    </lineage>
</organism>
<evidence type="ECO:0000259" key="6">
    <source>
        <dbReference type="PROSITE" id="PS50893"/>
    </source>
</evidence>
<evidence type="ECO:0000256" key="4">
    <source>
        <dbReference type="ARBA" id="ARBA00022967"/>
    </source>
</evidence>
<dbReference type="SMART" id="SM00382">
    <property type="entry name" value="AAA"/>
    <property type="match status" value="1"/>
</dbReference>
<gene>
    <name evidence="7" type="ORF">GEV37_03740</name>
</gene>
<dbReference type="Proteomes" id="UP001319882">
    <property type="component" value="Unassembled WGS sequence"/>
</dbReference>
<evidence type="ECO:0000256" key="5">
    <source>
        <dbReference type="ARBA" id="ARBA00037066"/>
    </source>
</evidence>
<accession>A0ABS8DPL6</accession>
<dbReference type="RefSeq" id="WP_227388844.1">
    <property type="nucleotide sequence ID" value="NZ_JBHSCJ010000003.1"/>
</dbReference>
<evidence type="ECO:0000313" key="7">
    <source>
        <dbReference type="EMBL" id="MCB8888239.1"/>
    </source>
</evidence>
<keyword evidence="8" id="KW-1185">Reference proteome</keyword>
<dbReference type="InterPro" id="IPR027417">
    <property type="entry name" value="P-loop_NTPase"/>
</dbReference>
<name>A0ABS8DPL6_9GAMM</name>
<protein>
    <submittedName>
        <fullName evidence="7">ATP-binding cassette domain-containing protein</fullName>
    </submittedName>
</protein>
<feature type="domain" description="ABC transporter" evidence="6">
    <location>
        <begin position="4"/>
        <end position="216"/>
    </location>
</feature>
<dbReference type="InterPro" id="IPR003593">
    <property type="entry name" value="AAA+_ATPase"/>
</dbReference>
<sequence length="217" mass="23746">MTRFTLTDAEAYYGATRVLGPLSLSVGEGEHIALIGKSGAGKSTLLSLMYDRWREQPVALMPQALGLVDTLSVFHNVYMGRLDRHRWWRNLVTLAKPWRRDINEITALLEDVGIAEKRWTPCGELSGGQRQRVAAARVLYQQGELLLADEPVSALDGPQASAVMAKLTQGYPRTVLAMHDLELALAFCTRVVGLQGGAVVLDAPSKTLTSAALQDLY</sequence>
<comment type="caution">
    <text evidence="7">The sequence shown here is derived from an EMBL/GenBank/DDBJ whole genome shotgun (WGS) entry which is preliminary data.</text>
</comment>
<evidence type="ECO:0000256" key="2">
    <source>
        <dbReference type="ARBA" id="ARBA00022741"/>
    </source>
</evidence>
<dbReference type="PROSITE" id="PS50893">
    <property type="entry name" value="ABC_TRANSPORTER_2"/>
    <property type="match status" value="1"/>
</dbReference>